<dbReference type="InterPro" id="IPR051697">
    <property type="entry name" value="Patched_domain-protein"/>
</dbReference>
<feature type="transmembrane region" description="Helical" evidence="2">
    <location>
        <begin position="386"/>
        <end position="407"/>
    </location>
</feature>
<organism evidence="4 5">
    <name type="scientific">Cardiocondyla obscurior</name>
    <dbReference type="NCBI Taxonomy" id="286306"/>
    <lineage>
        <taxon>Eukaryota</taxon>
        <taxon>Metazoa</taxon>
        <taxon>Ecdysozoa</taxon>
        <taxon>Arthropoda</taxon>
        <taxon>Hexapoda</taxon>
        <taxon>Insecta</taxon>
        <taxon>Pterygota</taxon>
        <taxon>Neoptera</taxon>
        <taxon>Endopterygota</taxon>
        <taxon>Hymenoptera</taxon>
        <taxon>Apocrita</taxon>
        <taxon>Aculeata</taxon>
        <taxon>Formicoidea</taxon>
        <taxon>Formicidae</taxon>
        <taxon>Myrmicinae</taxon>
        <taxon>Cardiocondyla</taxon>
    </lineage>
</organism>
<feature type="transmembrane region" description="Helical" evidence="2">
    <location>
        <begin position="800"/>
        <end position="821"/>
    </location>
</feature>
<keyword evidence="2" id="KW-0472">Membrane</keyword>
<comment type="caution">
    <text evidence="4">The sequence shown here is derived from an EMBL/GenBank/DDBJ whole genome shotgun (WGS) entry which is preliminary data.</text>
</comment>
<dbReference type="GO" id="GO:0016020">
    <property type="term" value="C:membrane"/>
    <property type="evidence" value="ECO:0007669"/>
    <property type="project" value="TreeGrafter"/>
</dbReference>
<feature type="transmembrane region" description="Helical" evidence="2">
    <location>
        <begin position="873"/>
        <end position="893"/>
    </location>
</feature>
<feature type="transmembrane region" description="Helical" evidence="2">
    <location>
        <begin position="773"/>
        <end position="793"/>
    </location>
</feature>
<feature type="transmembrane region" description="Helical" evidence="2">
    <location>
        <begin position="413"/>
        <end position="433"/>
    </location>
</feature>
<reference evidence="4 5" key="1">
    <citation type="submission" date="2023-03" db="EMBL/GenBank/DDBJ databases">
        <title>High recombination rates correlate with genetic variation in Cardiocondyla obscurior ants.</title>
        <authorList>
            <person name="Errbii M."/>
        </authorList>
    </citation>
    <scope>NUCLEOTIDE SEQUENCE [LARGE SCALE GENOMIC DNA]</scope>
    <source>
        <strain evidence="4">Alpha-2009</strain>
        <tissue evidence="4">Whole body</tissue>
    </source>
</reference>
<feature type="transmembrane region" description="Helical" evidence="2">
    <location>
        <begin position="454"/>
        <end position="477"/>
    </location>
</feature>
<feature type="transmembrane region" description="Helical" evidence="2">
    <location>
        <begin position="833"/>
        <end position="852"/>
    </location>
</feature>
<dbReference type="SUPFAM" id="SSF82866">
    <property type="entry name" value="Multidrug efflux transporter AcrB transmembrane domain"/>
    <property type="match status" value="2"/>
</dbReference>
<evidence type="ECO:0000256" key="2">
    <source>
        <dbReference type="SAM" id="Phobius"/>
    </source>
</evidence>
<dbReference type="EMBL" id="JADYXP020000015">
    <property type="protein sequence ID" value="KAL0109066.1"/>
    <property type="molecule type" value="Genomic_DNA"/>
</dbReference>
<dbReference type="PANTHER" id="PTHR10796:SF130">
    <property type="entry name" value="PATCHED DOMAIN-CONTAINING PROTEIN 3-LIKE PROTEIN"/>
    <property type="match status" value="1"/>
</dbReference>
<dbReference type="Pfam" id="PF12349">
    <property type="entry name" value="Sterol-sensing"/>
    <property type="match status" value="1"/>
</dbReference>
<feature type="transmembrane region" description="Helical" evidence="2">
    <location>
        <begin position="354"/>
        <end position="374"/>
    </location>
</feature>
<dbReference type="PANTHER" id="PTHR10796">
    <property type="entry name" value="PATCHED-RELATED"/>
    <property type="match status" value="1"/>
</dbReference>
<dbReference type="PROSITE" id="PS50156">
    <property type="entry name" value="SSD"/>
    <property type="match status" value="1"/>
</dbReference>
<keyword evidence="5" id="KW-1185">Reference proteome</keyword>
<evidence type="ECO:0000313" key="5">
    <source>
        <dbReference type="Proteomes" id="UP001430953"/>
    </source>
</evidence>
<dbReference type="AlphaFoldDB" id="A0AAW2F3J0"/>
<evidence type="ECO:0000259" key="3">
    <source>
        <dbReference type="PROSITE" id="PS50156"/>
    </source>
</evidence>
<dbReference type="InterPro" id="IPR000731">
    <property type="entry name" value="SSD"/>
</dbReference>
<gene>
    <name evidence="4" type="ORF">PUN28_014278</name>
</gene>
<sequence length="954" mass="107820">MTKEAMDLRESRVRKRQSCREFWHSLPERISRTVEHAFYRLGVHIARSPYKWMLGCLAVVLVCVLGLLRFRQEKNPIKLWVPPDSDFVIATEWLMTHYLEALRIQTFILTGDNVLEQQALIRLNEITKQMISTQTPAENISWTDVCMKVPVISGHMYRQKRQSLLLEDSFFDDDLMSTVNQTFEPAVHVDSNLYCSVIESLPMGCLLFSILDIWNFDSAKIEKDSTEDIITKINTIKVSPTLGHPMNFSELLGDVTLDEKGRIVAAEAIRTDLMVHVSFLNLDMDKIGNIAGTADWATEDVLKWESAYLKNIENISNQMQNDSDVNDSMALYYEAGRSFGDITAISMFQDMDKLIIGIFLMFLYVLMILSKQSWVEWRFCLTSTGLLCVGAAFILAVGICSLIGIPYGPVHTSLPFLLLGLGIDDIFVINASWRKIHTDELNSNKPLTERIGLTLGHAGSAISITSLTDVVAFIIGASTILPSLQSFCIYAAVGVFVTFLLQITFFIACFTLDAKRIERKRNGMIPCIVHETFTPKSSNIRTGISCRFIDFLYSRVVLTTPGKIITVLITIVTMSISIMGLLQLQQWFDPRWLLPKDSYLSQYIAVLNEAFPNHGQEAFVLMGDDIDYASEFPKIISLTERLENASFVQNIEPWPINFAKFVSTYYATDLKTTRVTNDKFNFYLSKFLVSRSGGKYQRNFFFTEKFKCGTNAPRIVVATIDFNFRRFEAPYEWVPAMDNSKLFMKEAQIHGYATVWCKMFATWTTDKLISQEVIRNIILALVCVMGTTAFLIAEVQTCCWILLCVLLTLLNVCGFMYFWGLTIDIVSCIGLELAIGLSVDYAAHVAHAFLNAEAREDDDNARRTRTLIAVRHIGAAVAYGAGSTFLAVSMLGLSSSYVFIAFFRIFYLVILFGLWHGLILLPVVLSTIGPQSLRVIRQPEPMSEKSIAIIDDED</sequence>
<accession>A0AAW2F3J0</accession>
<dbReference type="InterPro" id="IPR053958">
    <property type="entry name" value="HMGCR/SNAP/NPC1-like_SSD"/>
</dbReference>
<feature type="transmembrane region" description="Helical" evidence="2">
    <location>
        <begin position="905"/>
        <end position="928"/>
    </location>
</feature>
<feature type="transmembrane region" description="Helical" evidence="2">
    <location>
        <begin position="50"/>
        <end position="68"/>
    </location>
</feature>
<feature type="domain" description="SSD" evidence="3">
    <location>
        <begin position="350"/>
        <end position="512"/>
    </location>
</feature>
<keyword evidence="2" id="KW-0812">Transmembrane</keyword>
<dbReference type="Proteomes" id="UP001430953">
    <property type="component" value="Unassembled WGS sequence"/>
</dbReference>
<proteinExistence type="inferred from homology"/>
<feature type="transmembrane region" description="Helical" evidence="2">
    <location>
        <begin position="489"/>
        <end position="512"/>
    </location>
</feature>
<protein>
    <recommendedName>
        <fullName evidence="3">SSD domain-containing protein</fullName>
    </recommendedName>
</protein>
<name>A0AAW2F3J0_9HYME</name>
<evidence type="ECO:0000313" key="4">
    <source>
        <dbReference type="EMBL" id="KAL0109066.1"/>
    </source>
</evidence>
<evidence type="ECO:0000256" key="1">
    <source>
        <dbReference type="ARBA" id="ARBA00005585"/>
    </source>
</evidence>
<keyword evidence="2" id="KW-1133">Transmembrane helix</keyword>
<comment type="similarity">
    <text evidence="1">Belongs to the patched family.</text>
</comment>
<dbReference type="Gene3D" id="1.20.1640.10">
    <property type="entry name" value="Multidrug efflux transporter AcrB transmembrane domain"/>
    <property type="match status" value="2"/>
</dbReference>